<dbReference type="Pfam" id="PF00884">
    <property type="entry name" value="Sulfatase"/>
    <property type="match status" value="1"/>
</dbReference>
<keyword evidence="8" id="KW-1185">Reference proteome</keyword>
<evidence type="ECO:0000313" key="7">
    <source>
        <dbReference type="EMBL" id="MBK3519740.1"/>
    </source>
</evidence>
<dbReference type="PANTHER" id="PTHR42693:SF53">
    <property type="entry name" value="ENDO-4-O-SULFATASE"/>
    <property type="match status" value="1"/>
</dbReference>
<feature type="chain" id="PRO_5047407634" evidence="5">
    <location>
        <begin position="19"/>
        <end position="109"/>
    </location>
</feature>
<reference evidence="7 8" key="1">
    <citation type="submission" date="2021-01" db="EMBL/GenBank/DDBJ databases">
        <title>Carboxyliciviraga sp.nov., isolated from coastal sediments.</title>
        <authorList>
            <person name="Lu D."/>
            <person name="Zhang T."/>
        </authorList>
    </citation>
    <scope>NUCLEOTIDE SEQUENCE [LARGE SCALE GENOMIC DNA]</scope>
    <source>
        <strain evidence="7 8">N1Y132</strain>
    </source>
</reference>
<feature type="signal peptide" evidence="5">
    <location>
        <begin position="1"/>
        <end position="18"/>
    </location>
</feature>
<evidence type="ECO:0000313" key="8">
    <source>
        <dbReference type="Proteomes" id="UP000605676"/>
    </source>
</evidence>
<accession>A0ABS1HQ47</accession>
<dbReference type="InterPro" id="IPR000917">
    <property type="entry name" value="Sulfatase_N"/>
</dbReference>
<protein>
    <submittedName>
        <fullName evidence="7">Sulfatase-like hydrolase/transferase</fullName>
    </submittedName>
</protein>
<evidence type="ECO:0000256" key="5">
    <source>
        <dbReference type="SAM" id="SignalP"/>
    </source>
</evidence>
<dbReference type="RefSeq" id="WP_200466959.1">
    <property type="nucleotide sequence ID" value="NZ_JAENRR010000088.1"/>
</dbReference>
<evidence type="ECO:0000256" key="1">
    <source>
        <dbReference type="ARBA" id="ARBA00008779"/>
    </source>
</evidence>
<dbReference type="InterPro" id="IPR050738">
    <property type="entry name" value="Sulfatase"/>
</dbReference>
<dbReference type="SUPFAM" id="SSF53649">
    <property type="entry name" value="Alkaline phosphatase-like"/>
    <property type="match status" value="1"/>
</dbReference>
<gene>
    <name evidence="7" type="ORF">JIV24_20535</name>
</gene>
<dbReference type="InterPro" id="IPR017850">
    <property type="entry name" value="Alkaline_phosphatase_core_sf"/>
</dbReference>
<name>A0ABS1HQ47_9BACT</name>
<dbReference type="EMBL" id="JAENRR010000088">
    <property type="protein sequence ID" value="MBK3519740.1"/>
    <property type="molecule type" value="Genomic_DNA"/>
</dbReference>
<feature type="domain" description="Sulfatase N-terminal" evidence="6">
    <location>
        <begin position="25"/>
        <end position="90"/>
    </location>
</feature>
<sequence>MKQLFSLFLILLCFQVSAQENNTKPNIIHILADDVGYDDLSCFGSKDIHTPNLDALAEMGMKFTNFYAPHGTCTPSRAALLTGRYAPRVNEGKGLYVLFPHSKTGLEDE</sequence>
<comment type="caution">
    <text evidence="7">The sequence shown here is derived from an EMBL/GenBank/DDBJ whole genome shotgun (WGS) entry which is preliminary data.</text>
</comment>
<evidence type="ECO:0000259" key="6">
    <source>
        <dbReference type="Pfam" id="PF00884"/>
    </source>
</evidence>
<feature type="non-terminal residue" evidence="7">
    <location>
        <position position="109"/>
    </location>
</feature>
<keyword evidence="3" id="KW-0378">Hydrolase</keyword>
<dbReference type="PANTHER" id="PTHR42693">
    <property type="entry name" value="ARYLSULFATASE FAMILY MEMBER"/>
    <property type="match status" value="1"/>
</dbReference>
<evidence type="ECO:0000256" key="2">
    <source>
        <dbReference type="ARBA" id="ARBA00022723"/>
    </source>
</evidence>
<organism evidence="7 8">
    <name type="scientific">Carboxylicivirga marina</name>
    <dbReference type="NCBI Taxonomy" id="2800988"/>
    <lineage>
        <taxon>Bacteria</taxon>
        <taxon>Pseudomonadati</taxon>
        <taxon>Bacteroidota</taxon>
        <taxon>Bacteroidia</taxon>
        <taxon>Marinilabiliales</taxon>
        <taxon>Marinilabiliaceae</taxon>
        <taxon>Carboxylicivirga</taxon>
    </lineage>
</organism>
<comment type="similarity">
    <text evidence="1">Belongs to the sulfatase family.</text>
</comment>
<keyword evidence="2" id="KW-0479">Metal-binding</keyword>
<dbReference type="Proteomes" id="UP000605676">
    <property type="component" value="Unassembled WGS sequence"/>
</dbReference>
<evidence type="ECO:0000256" key="3">
    <source>
        <dbReference type="ARBA" id="ARBA00022801"/>
    </source>
</evidence>
<dbReference type="Gene3D" id="3.40.720.10">
    <property type="entry name" value="Alkaline Phosphatase, subunit A"/>
    <property type="match status" value="1"/>
</dbReference>
<dbReference type="InterPro" id="IPR024607">
    <property type="entry name" value="Sulfatase_CS"/>
</dbReference>
<keyword evidence="5" id="KW-0732">Signal</keyword>
<evidence type="ECO:0000256" key="4">
    <source>
        <dbReference type="ARBA" id="ARBA00022837"/>
    </source>
</evidence>
<keyword evidence="4" id="KW-0106">Calcium</keyword>
<dbReference type="PROSITE" id="PS00523">
    <property type="entry name" value="SULFATASE_1"/>
    <property type="match status" value="1"/>
</dbReference>
<proteinExistence type="inferred from homology"/>